<dbReference type="NCBIfam" id="NF006969">
    <property type="entry name" value="PRK09441.1-2"/>
    <property type="match status" value="1"/>
</dbReference>
<evidence type="ECO:0000256" key="3">
    <source>
        <dbReference type="ARBA" id="ARBA00022723"/>
    </source>
</evidence>
<dbReference type="PANTHER" id="PTHR43447">
    <property type="entry name" value="ALPHA-AMYLASE"/>
    <property type="match status" value="1"/>
</dbReference>
<dbReference type="GeneID" id="89998155"/>
<comment type="similarity">
    <text evidence="2">Belongs to the glycosyl hydrolase 13 family.</text>
</comment>
<dbReference type="SUPFAM" id="SSF51445">
    <property type="entry name" value="(Trans)glycosidases"/>
    <property type="match status" value="1"/>
</dbReference>
<dbReference type="Gene3D" id="2.40.30.140">
    <property type="match status" value="1"/>
</dbReference>
<evidence type="ECO:0000256" key="1">
    <source>
        <dbReference type="ARBA" id="ARBA00001913"/>
    </source>
</evidence>
<keyword evidence="7" id="KW-0732">Signal</keyword>
<dbReference type="Pfam" id="PF00128">
    <property type="entry name" value="Alpha-amylase"/>
    <property type="match status" value="1"/>
</dbReference>
<comment type="caution">
    <text evidence="9">The sequence shown here is derived from an EMBL/GenBank/DDBJ whole genome shotgun (WGS) entry which is preliminary data.</text>
</comment>
<keyword evidence="10" id="KW-1185">Reference proteome</keyword>
<dbReference type="CDD" id="cd11318">
    <property type="entry name" value="AmyAc_bac_fung_AmyA"/>
    <property type="match status" value="1"/>
</dbReference>
<accession>A0ABR0RTW3</accession>
<evidence type="ECO:0000259" key="8">
    <source>
        <dbReference type="SMART" id="SM00642"/>
    </source>
</evidence>
<evidence type="ECO:0000313" key="10">
    <source>
        <dbReference type="Proteomes" id="UP001334248"/>
    </source>
</evidence>
<evidence type="ECO:0000256" key="7">
    <source>
        <dbReference type="SAM" id="SignalP"/>
    </source>
</evidence>
<evidence type="ECO:0000256" key="4">
    <source>
        <dbReference type="ARBA" id="ARBA00022801"/>
    </source>
</evidence>
<keyword evidence="5" id="KW-0119">Carbohydrate metabolism</keyword>
<dbReference type="Proteomes" id="UP001334248">
    <property type="component" value="Unassembled WGS sequence"/>
</dbReference>
<dbReference type="Gene3D" id="3.20.20.80">
    <property type="entry name" value="Glycosidases"/>
    <property type="match status" value="1"/>
</dbReference>
<dbReference type="EMBL" id="JAVHJV010000004">
    <property type="protein sequence ID" value="KAK5943698.1"/>
    <property type="molecule type" value="Genomic_DNA"/>
</dbReference>
<gene>
    <name evidence="9" type="ORF">PMZ80_004706</name>
</gene>
<comment type="cofactor">
    <cofactor evidence="1">
        <name>Ca(2+)</name>
        <dbReference type="ChEBI" id="CHEBI:29108"/>
    </cofactor>
</comment>
<organism evidence="9 10">
    <name type="scientific">Knufia obscura</name>
    <dbReference type="NCBI Taxonomy" id="1635080"/>
    <lineage>
        <taxon>Eukaryota</taxon>
        <taxon>Fungi</taxon>
        <taxon>Dikarya</taxon>
        <taxon>Ascomycota</taxon>
        <taxon>Pezizomycotina</taxon>
        <taxon>Eurotiomycetes</taxon>
        <taxon>Chaetothyriomycetidae</taxon>
        <taxon>Chaetothyriales</taxon>
        <taxon>Trichomeriaceae</taxon>
        <taxon>Knufia</taxon>
    </lineage>
</organism>
<evidence type="ECO:0000256" key="6">
    <source>
        <dbReference type="ARBA" id="ARBA00023295"/>
    </source>
</evidence>
<feature type="signal peptide" evidence="7">
    <location>
        <begin position="1"/>
        <end position="18"/>
    </location>
</feature>
<evidence type="ECO:0000256" key="5">
    <source>
        <dbReference type="ARBA" id="ARBA00023277"/>
    </source>
</evidence>
<dbReference type="InterPro" id="IPR013780">
    <property type="entry name" value="Glyco_hydro_b"/>
</dbReference>
<protein>
    <recommendedName>
        <fullName evidence="8">Glycosyl hydrolase family 13 catalytic domain-containing protein</fullName>
    </recommendedName>
</protein>
<name>A0ABR0RTW3_9EURO</name>
<evidence type="ECO:0000313" key="9">
    <source>
        <dbReference type="EMBL" id="KAK5943698.1"/>
    </source>
</evidence>
<dbReference type="SUPFAM" id="SSF51011">
    <property type="entry name" value="Glycosyl hydrolase domain"/>
    <property type="match status" value="1"/>
</dbReference>
<dbReference type="Gene3D" id="2.60.40.1180">
    <property type="entry name" value="Golgi alpha-mannosidase II"/>
    <property type="match status" value="1"/>
</dbReference>
<reference evidence="9 10" key="1">
    <citation type="journal article" date="2023" name="Res Sq">
        <title>Genomic and morphological characterization of Knufia obscura isolated from the Mars 2020 spacecraft assembly facility.</title>
        <authorList>
            <person name="Chander A.M."/>
            <person name="Teixeira M.M."/>
            <person name="Singh N.K."/>
            <person name="Williams M.P."/>
            <person name="Parker C.W."/>
            <person name="Leo P."/>
            <person name="Stajich J.E."/>
            <person name="Torok T."/>
            <person name="Tighe S."/>
            <person name="Mason C.E."/>
            <person name="Venkateswaran K."/>
        </authorList>
    </citation>
    <scope>NUCLEOTIDE SEQUENCE [LARGE SCALE GENOMIC DNA]</scope>
    <source>
        <strain evidence="9 10">CCFEE 5817</strain>
    </source>
</reference>
<keyword evidence="6" id="KW-0326">Glycosidase</keyword>
<dbReference type="RefSeq" id="XP_064731788.1">
    <property type="nucleotide sequence ID" value="XM_064873130.1"/>
</dbReference>
<keyword evidence="4" id="KW-0378">Hydrolase</keyword>
<keyword evidence="3" id="KW-0479">Metal-binding</keyword>
<dbReference type="InterPro" id="IPR006047">
    <property type="entry name" value="GH13_cat_dom"/>
</dbReference>
<sequence>MFTNSLSLIALLPQLISATVHSRSFRHANLHDAPSSDLAVRQSGGTNRLMIQGFEWYVKKDEQHWNRLSGQLEKLSNIGVDMIWIPPVTKAGAKSSTGYDVYDLWDLGEFNQRGHVATSYGTKDELVALSNNATALGIKLLGDAVLNQRTGADASMTCSAHKVDPANRLQSTSGTQDIKAWVSYQYPGRGTTYSDKSWGCDDFSAIDYDDITKESAIWKIDGEDNEFATDVSDEHGNYDYLVLADVAFANPSVQEDIKKWGSWVTEQLGLGGFRLDAAKHISQAFLNDWISSVSSDKSDLLFVAEYLTGDPSVVQSFVDGFDSPVSVFDTPLQTNFNQFSTGEKTDMATVFDYTWLANKPEQAVTYVNNHDTQVGQALETLWVEGWFTPLAYALILLRDTDSYPSLFYGDMYGIYDDAGTFTAAPYGTQIGDLAFARKYFAYGTQTDYLNDASTIGWTRQAISDHPEGLAVVMTNAQDGDKTKRMNVGKQHAGETWSSLFGGGGEVTIGPDGFADFVAGARTVNMYTRADASQRSKFTSWSTSI</sequence>
<feature type="domain" description="Glycosyl hydrolase family 13 catalytic" evidence="8">
    <location>
        <begin position="48"/>
        <end position="437"/>
    </location>
</feature>
<dbReference type="SMART" id="SM00642">
    <property type="entry name" value="Aamy"/>
    <property type="match status" value="1"/>
</dbReference>
<dbReference type="PIRSF" id="PIRSF001021">
    <property type="entry name" value="Alph-amls_thrmst"/>
    <property type="match status" value="1"/>
</dbReference>
<feature type="chain" id="PRO_5046654839" description="Glycosyl hydrolase family 13 catalytic domain-containing protein" evidence="7">
    <location>
        <begin position="19"/>
        <end position="544"/>
    </location>
</feature>
<dbReference type="InterPro" id="IPR017853">
    <property type="entry name" value="GH"/>
</dbReference>
<proteinExistence type="inferred from homology"/>
<evidence type="ECO:0000256" key="2">
    <source>
        <dbReference type="ARBA" id="ARBA00008061"/>
    </source>
</evidence>
<dbReference type="InterPro" id="IPR013776">
    <property type="entry name" value="A-amylase_thermo"/>
</dbReference>